<dbReference type="OrthoDB" id="9836052at2"/>
<evidence type="ECO:0000313" key="2">
    <source>
        <dbReference type="Proteomes" id="UP000253090"/>
    </source>
</evidence>
<evidence type="ECO:0000313" key="1">
    <source>
        <dbReference type="EMBL" id="RCX22885.1"/>
    </source>
</evidence>
<dbReference type="EMBL" id="QPJW01000001">
    <property type="protein sequence ID" value="RCX22885.1"/>
    <property type="molecule type" value="Genomic_DNA"/>
</dbReference>
<organism evidence="1 2">
    <name type="scientific">Fontibacillus phaseoli</name>
    <dbReference type="NCBI Taxonomy" id="1416533"/>
    <lineage>
        <taxon>Bacteria</taxon>
        <taxon>Bacillati</taxon>
        <taxon>Bacillota</taxon>
        <taxon>Bacilli</taxon>
        <taxon>Bacillales</taxon>
        <taxon>Paenibacillaceae</taxon>
        <taxon>Fontibacillus</taxon>
    </lineage>
</organism>
<keyword evidence="2" id="KW-1185">Reference proteome</keyword>
<name>A0A369BP84_9BACL</name>
<protein>
    <submittedName>
        <fullName evidence="1">Uncharacterized protein</fullName>
    </submittedName>
</protein>
<sequence length="146" mass="16832">MHGADAYHVAIREAHRRGLGGLEKTGLGYKYHGGDAECFRWGNVLFVTASHARGRTFFIYLIDEEEKLFKVYGITGGNPGWTETYGWLHKGTWVMPILEYFRQLERDVTDFDAKQEEIKRRKQAKENVIIGEQVAKFNAMFREVSA</sequence>
<proteinExistence type="predicted"/>
<dbReference type="RefSeq" id="WP_114494832.1">
    <property type="nucleotide sequence ID" value="NZ_QPJW01000001.1"/>
</dbReference>
<gene>
    <name evidence="1" type="ORF">DFP94_101474</name>
</gene>
<dbReference type="Proteomes" id="UP000253090">
    <property type="component" value="Unassembled WGS sequence"/>
</dbReference>
<comment type="caution">
    <text evidence="1">The sequence shown here is derived from an EMBL/GenBank/DDBJ whole genome shotgun (WGS) entry which is preliminary data.</text>
</comment>
<reference evidence="1 2" key="1">
    <citation type="submission" date="2018-07" db="EMBL/GenBank/DDBJ databases">
        <title>Genomic Encyclopedia of Type Strains, Phase III (KMG-III): the genomes of soil and plant-associated and newly described type strains.</title>
        <authorList>
            <person name="Whitman W."/>
        </authorList>
    </citation>
    <scope>NUCLEOTIDE SEQUENCE [LARGE SCALE GENOMIC DNA]</scope>
    <source>
        <strain evidence="1 2">CECT 8333</strain>
    </source>
</reference>
<dbReference type="AlphaFoldDB" id="A0A369BP84"/>
<accession>A0A369BP84</accession>